<organism evidence="1 2">
    <name type="scientific">Setaria italica</name>
    <name type="common">Foxtail millet</name>
    <name type="synonym">Panicum italicum</name>
    <dbReference type="NCBI Taxonomy" id="4555"/>
    <lineage>
        <taxon>Eukaryota</taxon>
        <taxon>Viridiplantae</taxon>
        <taxon>Streptophyta</taxon>
        <taxon>Embryophyta</taxon>
        <taxon>Tracheophyta</taxon>
        <taxon>Spermatophyta</taxon>
        <taxon>Magnoliopsida</taxon>
        <taxon>Liliopsida</taxon>
        <taxon>Poales</taxon>
        <taxon>Poaceae</taxon>
        <taxon>PACMAD clade</taxon>
        <taxon>Panicoideae</taxon>
        <taxon>Panicodae</taxon>
        <taxon>Paniceae</taxon>
        <taxon>Cenchrinae</taxon>
        <taxon>Setaria</taxon>
    </lineage>
</organism>
<dbReference type="EnsemblPlants" id="KQK86818">
    <property type="protein sequence ID" value="KQK86818"/>
    <property type="gene ID" value="SETIT_040790mg"/>
</dbReference>
<proteinExistence type="predicted"/>
<dbReference type="Proteomes" id="UP000004995">
    <property type="component" value="Unassembled WGS sequence"/>
</dbReference>
<reference evidence="2" key="1">
    <citation type="journal article" date="2012" name="Nat. Biotechnol.">
        <title>Reference genome sequence of the model plant Setaria.</title>
        <authorList>
            <person name="Bennetzen J.L."/>
            <person name="Schmutz J."/>
            <person name="Wang H."/>
            <person name="Percifield R."/>
            <person name="Hawkins J."/>
            <person name="Pontaroli A.C."/>
            <person name="Estep M."/>
            <person name="Feng L."/>
            <person name="Vaughn J.N."/>
            <person name="Grimwood J."/>
            <person name="Jenkins J."/>
            <person name="Barry K."/>
            <person name="Lindquist E."/>
            <person name="Hellsten U."/>
            <person name="Deshpande S."/>
            <person name="Wang X."/>
            <person name="Wu X."/>
            <person name="Mitros T."/>
            <person name="Triplett J."/>
            <person name="Yang X."/>
            <person name="Ye C.Y."/>
            <person name="Mauro-Herrera M."/>
            <person name="Wang L."/>
            <person name="Li P."/>
            <person name="Sharma M."/>
            <person name="Sharma R."/>
            <person name="Ronald P.C."/>
            <person name="Panaud O."/>
            <person name="Kellogg E.A."/>
            <person name="Brutnell T.P."/>
            <person name="Doust A.N."/>
            <person name="Tuskan G.A."/>
            <person name="Rokhsar D."/>
            <person name="Devos K.M."/>
        </authorList>
    </citation>
    <scope>NUCLEOTIDE SEQUENCE [LARGE SCALE GENOMIC DNA]</scope>
    <source>
        <strain evidence="2">cv. Yugu1</strain>
    </source>
</reference>
<reference evidence="1" key="2">
    <citation type="submission" date="2018-08" db="UniProtKB">
        <authorList>
            <consortium name="EnsemblPlants"/>
        </authorList>
    </citation>
    <scope>IDENTIFICATION</scope>
    <source>
        <strain evidence="1">Yugu1</strain>
    </source>
</reference>
<dbReference type="AlphaFoldDB" id="K4APE2"/>
<accession>K4APE2</accession>
<dbReference type="InParanoid" id="K4APE2"/>
<keyword evidence="2" id="KW-1185">Reference proteome</keyword>
<name>K4APE2_SETIT</name>
<protein>
    <submittedName>
        <fullName evidence="1">Uncharacterized protein</fullName>
    </submittedName>
</protein>
<dbReference type="HOGENOM" id="CLU_3407056_0_0_1"/>
<dbReference type="Gramene" id="KQK86818">
    <property type="protein sequence ID" value="KQK86818"/>
    <property type="gene ID" value="SETIT_040790mg"/>
</dbReference>
<sequence>MQEMFTFLGSSFIFSSSKLWSCSKAGFYVM</sequence>
<evidence type="ECO:0000313" key="1">
    <source>
        <dbReference type="EnsemblPlants" id="KQK86818"/>
    </source>
</evidence>
<evidence type="ECO:0000313" key="2">
    <source>
        <dbReference type="Proteomes" id="UP000004995"/>
    </source>
</evidence>
<dbReference type="EMBL" id="AGNK02005341">
    <property type="status" value="NOT_ANNOTATED_CDS"/>
    <property type="molecule type" value="Genomic_DNA"/>
</dbReference>